<accession>A0A5C6YZ32</accession>
<comment type="caution">
    <text evidence="4">The sequence shown here is derived from an EMBL/GenBank/DDBJ whole genome shotgun (WGS) entry which is preliminary data.</text>
</comment>
<dbReference type="AlphaFoldDB" id="A0A5C6YZ32"/>
<protein>
    <submittedName>
        <fullName evidence="4">Response regulator</fullName>
    </submittedName>
</protein>
<keyword evidence="5" id="KW-1185">Reference proteome</keyword>
<dbReference type="OrthoDB" id="9789181at2"/>
<dbReference type="Gene3D" id="3.40.50.2300">
    <property type="match status" value="1"/>
</dbReference>
<evidence type="ECO:0000313" key="4">
    <source>
        <dbReference type="EMBL" id="TXD72921.1"/>
    </source>
</evidence>
<feature type="modified residue" description="4-aspartylphosphate" evidence="2">
    <location>
        <position position="52"/>
    </location>
</feature>
<name>A0A5C6YZ32_9FLAO</name>
<evidence type="ECO:0000256" key="1">
    <source>
        <dbReference type="ARBA" id="ARBA00022553"/>
    </source>
</evidence>
<dbReference type="GO" id="GO:0000160">
    <property type="term" value="P:phosphorelay signal transduction system"/>
    <property type="evidence" value="ECO:0007669"/>
    <property type="project" value="InterPro"/>
</dbReference>
<dbReference type="PANTHER" id="PTHR44591:SF3">
    <property type="entry name" value="RESPONSE REGULATORY DOMAIN-CONTAINING PROTEIN"/>
    <property type="match status" value="1"/>
</dbReference>
<dbReference type="Pfam" id="PF00072">
    <property type="entry name" value="Response_reg"/>
    <property type="match status" value="1"/>
</dbReference>
<reference evidence="4 5" key="1">
    <citation type="submission" date="2019-08" db="EMBL/GenBank/DDBJ databases">
        <title>Genome of Aequorivita antarctica SW49 (type strain).</title>
        <authorList>
            <person name="Bowman J.P."/>
        </authorList>
    </citation>
    <scope>NUCLEOTIDE SEQUENCE [LARGE SCALE GENOMIC DNA]</scope>
    <source>
        <strain evidence="4 5">SW49</strain>
    </source>
</reference>
<dbReference type="InterPro" id="IPR011006">
    <property type="entry name" value="CheY-like_superfamily"/>
</dbReference>
<dbReference type="EMBL" id="VORT01000006">
    <property type="protein sequence ID" value="TXD72921.1"/>
    <property type="molecule type" value="Genomic_DNA"/>
</dbReference>
<dbReference type="PROSITE" id="PS50110">
    <property type="entry name" value="RESPONSE_REGULATORY"/>
    <property type="match status" value="1"/>
</dbReference>
<dbReference type="SMART" id="SM00448">
    <property type="entry name" value="REC"/>
    <property type="match status" value="1"/>
</dbReference>
<dbReference type="SUPFAM" id="SSF52172">
    <property type="entry name" value="CheY-like"/>
    <property type="match status" value="1"/>
</dbReference>
<proteinExistence type="predicted"/>
<dbReference type="Proteomes" id="UP000321497">
    <property type="component" value="Unassembled WGS sequence"/>
</dbReference>
<dbReference type="PANTHER" id="PTHR44591">
    <property type="entry name" value="STRESS RESPONSE REGULATOR PROTEIN 1"/>
    <property type="match status" value="1"/>
</dbReference>
<organism evidence="4 5">
    <name type="scientific">Aequorivita antarctica</name>
    <dbReference type="NCBI Taxonomy" id="153266"/>
    <lineage>
        <taxon>Bacteria</taxon>
        <taxon>Pseudomonadati</taxon>
        <taxon>Bacteroidota</taxon>
        <taxon>Flavobacteriia</taxon>
        <taxon>Flavobacteriales</taxon>
        <taxon>Flavobacteriaceae</taxon>
        <taxon>Aequorivita</taxon>
    </lineage>
</organism>
<gene>
    <name evidence="4" type="ORF">ESU54_09720</name>
</gene>
<evidence type="ECO:0000313" key="5">
    <source>
        <dbReference type="Proteomes" id="UP000321497"/>
    </source>
</evidence>
<keyword evidence="1 2" id="KW-0597">Phosphoprotein</keyword>
<dbReference type="RefSeq" id="WP_111844290.1">
    <property type="nucleotide sequence ID" value="NZ_UEGI01000005.1"/>
</dbReference>
<sequence>MKKILIVDDDRMIGEMLKYMFNFSGYEVFVTIQAGDAYHTILKHKIDLIILDKFLAGLDGMALCNTFTTNKHTAHVPIIMMSALPEIRTECLRAGASAFIAKPFEMNTLLEKIEMLLCKKN</sequence>
<feature type="domain" description="Response regulatory" evidence="3">
    <location>
        <begin position="3"/>
        <end position="117"/>
    </location>
</feature>
<evidence type="ECO:0000259" key="3">
    <source>
        <dbReference type="PROSITE" id="PS50110"/>
    </source>
</evidence>
<dbReference type="InterPro" id="IPR001789">
    <property type="entry name" value="Sig_transdc_resp-reg_receiver"/>
</dbReference>
<evidence type="ECO:0000256" key="2">
    <source>
        <dbReference type="PROSITE-ProRule" id="PRU00169"/>
    </source>
</evidence>
<dbReference type="InterPro" id="IPR050595">
    <property type="entry name" value="Bact_response_regulator"/>
</dbReference>